<keyword evidence="2" id="KW-0808">Transferase</keyword>
<name>A0A6N8DSX6_RHOAC</name>
<protein>
    <submittedName>
        <fullName evidence="2">GNAT family N-acetyltransferase</fullName>
    </submittedName>
</protein>
<comment type="caution">
    <text evidence="2">The sequence shown here is derived from an EMBL/GenBank/DDBJ whole genome shotgun (WGS) entry which is preliminary data.</text>
</comment>
<dbReference type="Proteomes" id="UP000439113">
    <property type="component" value="Unassembled WGS sequence"/>
</dbReference>
<feature type="domain" description="N-acetyltransferase" evidence="1">
    <location>
        <begin position="29"/>
        <end position="188"/>
    </location>
</feature>
<proteinExistence type="predicted"/>
<evidence type="ECO:0000259" key="1">
    <source>
        <dbReference type="PROSITE" id="PS51186"/>
    </source>
</evidence>
<evidence type="ECO:0000313" key="2">
    <source>
        <dbReference type="EMBL" id="MTV32635.1"/>
    </source>
</evidence>
<dbReference type="PROSITE" id="PS51186">
    <property type="entry name" value="GNAT"/>
    <property type="match status" value="1"/>
</dbReference>
<dbReference type="InterPro" id="IPR016181">
    <property type="entry name" value="Acyl_CoA_acyltransferase"/>
</dbReference>
<dbReference type="AlphaFoldDB" id="A0A6N8DSX6"/>
<dbReference type="RefSeq" id="WP_155447321.1">
    <property type="nucleotide sequence ID" value="NZ_JAOQNR010000018.1"/>
</dbReference>
<dbReference type="PANTHER" id="PTHR43792">
    <property type="entry name" value="GNAT FAMILY, PUTATIVE (AFU_ORTHOLOGUE AFUA_3G00765)-RELATED-RELATED"/>
    <property type="match status" value="1"/>
</dbReference>
<dbReference type="EMBL" id="WNKS01000019">
    <property type="protein sequence ID" value="MTV32635.1"/>
    <property type="molecule type" value="Genomic_DNA"/>
</dbReference>
<gene>
    <name evidence="2" type="ORF">GJ654_16740</name>
</gene>
<dbReference type="PANTHER" id="PTHR43792:SF1">
    <property type="entry name" value="N-ACETYLTRANSFERASE DOMAIN-CONTAINING PROTEIN"/>
    <property type="match status" value="1"/>
</dbReference>
<dbReference type="OrthoDB" id="6293260at2"/>
<sequence>MSAPKDPGTARADVRQELFPDGFGQTERLLLEPLQPADAFGLVILTNDPLVAHGASTLPQPFTIDDARALIALPRIGGGCFAALRLREGGEMIGCAGVLVREPDRGDCGDLELGFWLGAPHHGRHYGAEAAQAMLELAHRAFPRARIVVECPPENAASWRLLRRMGFEPGAGKGNRKNAELLAWRARENADA</sequence>
<evidence type="ECO:0000313" key="3">
    <source>
        <dbReference type="Proteomes" id="UP000439113"/>
    </source>
</evidence>
<reference evidence="2 3" key="1">
    <citation type="submission" date="2019-11" db="EMBL/GenBank/DDBJ databases">
        <title>Whole-genome sequence of a Rhodoblastus acidophilus DSM 142.</title>
        <authorList>
            <person name="Kyndt J.A."/>
            <person name="Meyer T.E."/>
        </authorList>
    </citation>
    <scope>NUCLEOTIDE SEQUENCE [LARGE SCALE GENOMIC DNA]</scope>
    <source>
        <strain evidence="2 3">DSM 142</strain>
    </source>
</reference>
<dbReference type="InterPro" id="IPR051531">
    <property type="entry name" value="N-acetyltransferase"/>
</dbReference>
<organism evidence="2 3">
    <name type="scientific">Rhodoblastus acidophilus</name>
    <name type="common">Rhodopseudomonas acidophila</name>
    <dbReference type="NCBI Taxonomy" id="1074"/>
    <lineage>
        <taxon>Bacteria</taxon>
        <taxon>Pseudomonadati</taxon>
        <taxon>Pseudomonadota</taxon>
        <taxon>Alphaproteobacteria</taxon>
        <taxon>Hyphomicrobiales</taxon>
        <taxon>Rhodoblastaceae</taxon>
        <taxon>Rhodoblastus</taxon>
    </lineage>
</organism>
<dbReference type="Pfam" id="PF13302">
    <property type="entry name" value="Acetyltransf_3"/>
    <property type="match status" value="1"/>
</dbReference>
<dbReference type="Gene3D" id="3.40.630.30">
    <property type="match status" value="1"/>
</dbReference>
<dbReference type="InterPro" id="IPR000182">
    <property type="entry name" value="GNAT_dom"/>
</dbReference>
<dbReference type="GO" id="GO:0016747">
    <property type="term" value="F:acyltransferase activity, transferring groups other than amino-acyl groups"/>
    <property type="evidence" value="ECO:0007669"/>
    <property type="project" value="InterPro"/>
</dbReference>
<dbReference type="SUPFAM" id="SSF55729">
    <property type="entry name" value="Acyl-CoA N-acyltransferases (Nat)"/>
    <property type="match status" value="1"/>
</dbReference>
<accession>A0A6N8DSX6</accession>